<keyword evidence="3" id="KW-1185">Reference proteome</keyword>
<sequence length="388" mass="42219">MLIYSKNGLDNLDIQQDATTAFQLKCISSEEKAAIEKAYPTGFYTPNLFIRISLFFLTTIIVFFVLGFFSLVMLSNGGEQIFNGLMIVSGLCAYGAMELMVQQNKHYRSGVDDALLWSGAGLLLSGLVMAINPSSLQISVMVFIISALATARTADSVMAAVCLLAVLAIIFFGCLHLSHIGSSILPFALMAASLLFYFGVKRAVTLPALHYYRHIAPVLLTLCLLAFYAAGNYYTVSTAHAAIQGQYDDTDSPIALGWLFWLFSTVVPLVYLYFGIKNKDAILIRTSLILVAAAVFTIRYYHHLLPFEWALLLGGLLLVGITYMLIRYLKTPKHGFSDEPEQNASRFGKLQLEALIITQTIHAPAHSEGSHFDYGGGSGGGGGAGGTF</sequence>
<dbReference type="STRING" id="1335309.GA0116948_101447"/>
<organism evidence="2 3">
    <name type="scientific">Chitinophaga costaii</name>
    <dbReference type="NCBI Taxonomy" id="1335309"/>
    <lineage>
        <taxon>Bacteria</taxon>
        <taxon>Pseudomonadati</taxon>
        <taxon>Bacteroidota</taxon>
        <taxon>Chitinophagia</taxon>
        <taxon>Chitinophagales</taxon>
        <taxon>Chitinophagaceae</taxon>
        <taxon>Chitinophaga</taxon>
    </lineage>
</organism>
<name>A0A1C3ZL78_9BACT</name>
<feature type="transmembrane region" description="Helical" evidence="1">
    <location>
        <begin position="48"/>
        <end position="74"/>
    </location>
</feature>
<evidence type="ECO:0000256" key="1">
    <source>
        <dbReference type="SAM" id="Phobius"/>
    </source>
</evidence>
<keyword evidence="1" id="KW-1133">Transmembrane helix</keyword>
<dbReference type="AlphaFoldDB" id="A0A1C3ZL78"/>
<feature type="transmembrane region" description="Helical" evidence="1">
    <location>
        <begin position="281"/>
        <end position="301"/>
    </location>
</feature>
<reference evidence="2 3" key="1">
    <citation type="submission" date="2016-08" db="EMBL/GenBank/DDBJ databases">
        <authorList>
            <person name="Seilhamer J.J."/>
        </authorList>
    </citation>
    <scope>NUCLEOTIDE SEQUENCE [LARGE SCALE GENOMIC DNA]</scope>
    <source>
        <strain evidence="2 3">A37T2</strain>
    </source>
</reference>
<dbReference type="Proteomes" id="UP000242818">
    <property type="component" value="Unassembled WGS sequence"/>
</dbReference>
<dbReference type="OrthoDB" id="660047at2"/>
<feature type="transmembrane region" description="Helical" evidence="1">
    <location>
        <begin position="254"/>
        <end position="274"/>
    </location>
</feature>
<accession>A0A1C3ZL78</accession>
<evidence type="ECO:0000313" key="2">
    <source>
        <dbReference type="EMBL" id="SCB83055.1"/>
    </source>
</evidence>
<protein>
    <submittedName>
        <fullName evidence="2">Uncharacterized protein</fullName>
    </submittedName>
</protein>
<dbReference type="EMBL" id="FMAR01000001">
    <property type="protein sequence ID" value="SCB83055.1"/>
    <property type="molecule type" value="Genomic_DNA"/>
</dbReference>
<feature type="transmembrane region" description="Helical" evidence="1">
    <location>
        <begin position="307"/>
        <end position="326"/>
    </location>
</feature>
<feature type="transmembrane region" description="Helical" evidence="1">
    <location>
        <begin position="121"/>
        <end position="145"/>
    </location>
</feature>
<keyword evidence="1" id="KW-0812">Transmembrane</keyword>
<feature type="transmembrane region" description="Helical" evidence="1">
    <location>
        <begin position="212"/>
        <end position="234"/>
    </location>
</feature>
<feature type="transmembrane region" description="Helical" evidence="1">
    <location>
        <begin position="157"/>
        <end position="178"/>
    </location>
</feature>
<dbReference type="RefSeq" id="WP_089708558.1">
    <property type="nucleotide sequence ID" value="NZ_FMAR01000001.1"/>
</dbReference>
<keyword evidence="1" id="KW-0472">Membrane</keyword>
<gene>
    <name evidence="2" type="ORF">GA0116948_101447</name>
</gene>
<feature type="transmembrane region" description="Helical" evidence="1">
    <location>
        <begin position="184"/>
        <end position="200"/>
    </location>
</feature>
<feature type="transmembrane region" description="Helical" evidence="1">
    <location>
        <begin position="81"/>
        <end position="101"/>
    </location>
</feature>
<evidence type="ECO:0000313" key="3">
    <source>
        <dbReference type="Proteomes" id="UP000242818"/>
    </source>
</evidence>
<proteinExistence type="predicted"/>